<dbReference type="Proteomes" id="UP000326799">
    <property type="component" value="Unassembled WGS sequence"/>
</dbReference>
<organism evidence="2 3">
    <name type="scientific">Aspergillus novoparasiticus</name>
    <dbReference type="NCBI Taxonomy" id="986946"/>
    <lineage>
        <taxon>Eukaryota</taxon>
        <taxon>Fungi</taxon>
        <taxon>Dikarya</taxon>
        <taxon>Ascomycota</taxon>
        <taxon>Pezizomycotina</taxon>
        <taxon>Eurotiomycetes</taxon>
        <taxon>Eurotiomycetidae</taxon>
        <taxon>Eurotiales</taxon>
        <taxon>Aspergillaceae</taxon>
        <taxon>Aspergillus</taxon>
        <taxon>Aspergillus subgen. Circumdati</taxon>
    </lineage>
</organism>
<sequence length="143" mass="16480">MEIYEICFGYHRSEHEAGVRLAKRFTKTTRAKQASQRSFRPKSTSRRSPSPYGRTNGAAEYWRVISSTRHGMPYALCLLLTWLWLLHRTQGHIIPWHCMLSACQRQHIPGVLGECIVDNCIPGLFHPSVTTSFNHGYCFIRDS</sequence>
<evidence type="ECO:0000313" key="3">
    <source>
        <dbReference type="Proteomes" id="UP000326799"/>
    </source>
</evidence>
<name>A0A5N6EZF3_9EURO</name>
<dbReference type="EMBL" id="ML733410">
    <property type="protein sequence ID" value="KAB8222747.1"/>
    <property type="molecule type" value="Genomic_DNA"/>
</dbReference>
<protein>
    <submittedName>
        <fullName evidence="2">Uncharacterized protein</fullName>
    </submittedName>
</protein>
<evidence type="ECO:0000313" key="2">
    <source>
        <dbReference type="EMBL" id="KAB8222747.1"/>
    </source>
</evidence>
<dbReference type="AlphaFoldDB" id="A0A5N6EZF3"/>
<gene>
    <name evidence="2" type="ORF">BDV33DRAFT_55797</name>
</gene>
<proteinExistence type="predicted"/>
<evidence type="ECO:0000256" key="1">
    <source>
        <dbReference type="SAM" id="MobiDB-lite"/>
    </source>
</evidence>
<accession>A0A5N6EZF3</accession>
<reference evidence="2 3" key="1">
    <citation type="submission" date="2019-04" db="EMBL/GenBank/DDBJ databases">
        <title>Fungal friends and foes A comparative genomics study of 23 Aspergillus species from section Flavi.</title>
        <authorList>
            <consortium name="DOE Joint Genome Institute"/>
            <person name="Kjaerbolling I."/>
            <person name="Vesth T.C."/>
            <person name="Frisvad J.C."/>
            <person name="Nybo J.L."/>
            <person name="Theobald S."/>
            <person name="Kildgaard S."/>
            <person name="Petersen T.I."/>
            <person name="Kuo A."/>
            <person name="Sato A."/>
            <person name="Lyhne E.K."/>
            <person name="Kogle M.E."/>
            <person name="Wiebenga A."/>
            <person name="Kun R.S."/>
            <person name="Lubbers R.J."/>
            <person name="Makela M.R."/>
            <person name="Barry K."/>
            <person name="Chovatia M."/>
            <person name="Clum A."/>
            <person name="Daum C."/>
            <person name="Haridas S."/>
            <person name="He G."/>
            <person name="LaButti K."/>
            <person name="Lipzen A."/>
            <person name="Mondo S."/>
            <person name="Pangilinan J."/>
            <person name="Riley R."/>
            <person name="Salamov A."/>
            <person name="Simmons B.A."/>
            <person name="Magnuson J.K."/>
            <person name="Henrissat B."/>
            <person name="Mortensen U.H."/>
            <person name="Larsen T.O."/>
            <person name="De vries R.P."/>
            <person name="Grigoriev I.V."/>
            <person name="Machida M."/>
            <person name="Baker S.E."/>
            <person name="Andersen M.R."/>
        </authorList>
    </citation>
    <scope>NUCLEOTIDE SEQUENCE [LARGE SCALE GENOMIC DNA]</scope>
    <source>
        <strain evidence="2 3">CBS 126849</strain>
    </source>
</reference>
<feature type="region of interest" description="Disordered" evidence="1">
    <location>
        <begin position="30"/>
        <end position="54"/>
    </location>
</feature>
<keyword evidence="3" id="KW-1185">Reference proteome</keyword>